<proteinExistence type="predicted"/>
<sequence length="109" mass="12265">KGQTPNQADVDKELQLTIYALAWRIIYQEPEGGLCLDVVVKNKMLKYVRVNTKRTADDCYWALGLIERAAFGIGAGCDHPGTDGWWCSPKMCDQWTRCRVGTTFHGGKK</sequence>
<accession>A0A0F9F596</accession>
<name>A0A0F9F596_9ZZZZ</name>
<organism evidence="1">
    <name type="scientific">marine sediment metagenome</name>
    <dbReference type="NCBI Taxonomy" id="412755"/>
    <lineage>
        <taxon>unclassified sequences</taxon>
        <taxon>metagenomes</taxon>
        <taxon>ecological metagenomes</taxon>
    </lineage>
</organism>
<comment type="caution">
    <text evidence="1">The sequence shown here is derived from an EMBL/GenBank/DDBJ whole genome shotgun (WGS) entry which is preliminary data.</text>
</comment>
<protein>
    <recommendedName>
        <fullName evidence="2">PD-(D/E)XK endonuclease-like domain-containing protein</fullName>
    </recommendedName>
</protein>
<evidence type="ECO:0000313" key="1">
    <source>
        <dbReference type="EMBL" id="KKL73661.1"/>
    </source>
</evidence>
<gene>
    <name evidence="1" type="ORF">LCGC14_2072690</name>
</gene>
<reference evidence="1" key="1">
    <citation type="journal article" date="2015" name="Nature">
        <title>Complex archaea that bridge the gap between prokaryotes and eukaryotes.</title>
        <authorList>
            <person name="Spang A."/>
            <person name="Saw J.H."/>
            <person name="Jorgensen S.L."/>
            <person name="Zaremba-Niedzwiedzka K."/>
            <person name="Martijn J."/>
            <person name="Lind A.E."/>
            <person name="van Eijk R."/>
            <person name="Schleper C."/>
            <person name="Guy L."/>
            <person name="Ettema T.J."/>
        </authorList>
    </citation>
    <scope>NUCLEOTIDE SEQUENCE</scope>
</reference>
<dbReference type="AlphaFoldDB" id="A0A0F9F596"/>
<feature type="non-terminal residue" evidence="1">
    <location>
        <position position="1"/>
    </location>
</feature>
<evidence type="ECO:0008006" key="2">
    <source>
        <dbReference type="Google" id="ProtNLM"/>
    </source>
</evidence>
<dbReference type="EMBL" id="LAZR01024892">
    <property type="protein sequence ID" value="KKL73661.1"/>
    <property type="molecule type" value="Genomic_DNA"/>
</dbReference>